<organism evidence="14 15">
    <name type="scientific">Conexivisphaera calida</name>
    <dbReference type="NCBI Taxonomy" id="1874277"/>
    <lineage>
        <taxon>Archaea</taxon>
        <taxon>Nitrososphaerota</taxon>
        <taxon>Conexivisphaeria</taxon>
        <taxon>Conexivisphaerales</taxon>
        <taxon>Conexivisphaeraceae</taxon>
        <taxon>Conexivisphaera</taxon>
    </lineage>
</organism>
<dbReference type="RefSeq" id="WP_174448252.1">
    <property type="nucleotide sequence ID" value="NZ_AP018732.1"/>
</dbReference>
<evidence type="ECO:0000256" key="4">
    <source>
        <dbReference type="ARBA" id="ARBA00022679"/>
    </source>
</evidence>
<evidence type="ECO:0000256" key="12">
    <source>
        <dbReference type="PIRSR" id="PIRSR004762-2"/>
    </source>
</evidence>
<dbReference type="InterPro" id="IPR013785">
    <property type="entry name" value="Aldolase_TIM"/>
</dbReference>
<feature type="binding site" evidence="11">
    <location>
        <position position="81"/>
    </location>
    <ligand>
        <name>[4Fe-4S] cluster</name>
        <dbReference type="ChEBI" id="CHEBI:49883"/>
        <note>4Fe-4S-S-AdoMet</note>
    </ligand>
</feature>
<dbReference type="InterPro" id="IPR058240">
    <property type="entry name" value="rSAM_sf"/>
</dbReference>
<dbReference type="GO" id="GO:0051539">
    <property type="term" value="F:4 iron, 4 sulfur cluster binding"/>
    <property type="evidence" value="ECO:0007669"/>
    <property type="project" value="UniProtKB-KW"/>
</dbReference>
<dbReference type="KEGG" id="ccai:NAS2_0578"/>
<comment type="cofactor">
    <cofactor evidence="11">
        <name>[4Fe-4S] cluster</name>
        <dbReference type="ChEBI" id="CHEBI:49883"/>
    </cofactor>
    <text evidence="11">Binds 1 [4Fe-4S] cluster. The cluster is coordinated with 3 cysteines and an exchangeable S-adenosyl-L-methionine.</text>
</comment>
<keyword evidence="3 11" id="KW-0004">4Fe-4S</keyword>
<dbReference type="InterPro" id="IPR006638">
    <property type="entry name" value="Elp3/MiaA/NifB-like_rSAM"/>
</dbReference>
<dbReference type="FunFam" id="3.20.20.70:FF:000134">
    <property type="entry name" value="7,8-didemethyl-8-hydroxy-5-deazariboflavin synthase"/>
    <property type="match status" value="1"/>
</dbReference>
<evidence type="ECO:0000256" key="11">
    <source>
        <dbReference type="PIRSR" id="PIRSR004762-1"/>
    </source>
</evidence>
<comment type="pathway">
    <text evidence="1">Cofactor biosynthesis; coenzyme F0 biosynthesis.</text>
</comment>
<dbReference type="Proteomes" id="UP000509448">
    <property type="component" value="Chromosome"/>
</dbReference>
<dbReference type="Gene3D" id="3.20.20.70">
    <property type="entry name" value="Aldolase class I"/>
    <property type="match status" value="1"/>
</dbReference>
<dbReference type="PANTHER" id="PTHR43076:SF1">
    <property type="entry name" value="LIPOYL SYNTHASE 2"/>
    <property type="match status" value="1"/>
</dbReference>
<dbReference type="SUPFAM" id="SSF102114">
    <property type="entry name" value="Radical SAM enzymes"/>
    <property type="match status" value="1"/>
</dbReference>
<dbReference type="SFLD" id="SFLDS00029">
    <property type="entry name" value="Radical_SAM"/>
    <property type="match status" value="1"/>
</dbReference>
<evidence type="ECO:0000256" key="3">
    <source>
        <dbReference type="ARBA" id="ARBA00022485"/>
    </source>
</evidence>
<dbReference type="OrthoDB" id="8186at2157"/>
<keyword evidence="4" id="KW-0808">Transferase</keyword>
<dbReference type="InterPro" id="IPR019940">
    <property type="entry name" value="CofH_family"/>
</dbReference>
<dbReference type="NCBIfam" id="TIGR00423">
    <property type="entry name" value="CofH family radical SAM protein"/>
    <property type="match status" value="1"/>
</dbReference>
<dbReference type="SFLD" id="SFLDG01389">
    <property type="entry name" value="menaquinone_synthsis_involved"/>
    <property type="match status" value="1"/>
</dbReference>
<dbReference type="GeneID" id="55584395"/>
<dbReference type="SFLD" id="SFLDF00293">
    <property type="entry name" value="((2_3_4_5-tetrahydroxypentyl)a"/>
    <property type="match status" value="1"/>
</dbReference>
<name>A0A4P2VCV6_9ARCH</name>
<evidence type="ECO:0000313" key="15">
    <source>
        <dbReference type="Proteomes" id="UP000509448"/>
    </source>
</evidence>
<dbReference type="AlphaFoldDB" id="A0A4P2VCV6"/>
<feature type="binding site" evidence="12">
    <location>
        <position position="153"/>
    </location>
    <ligand>
        <name>(3R)-3-methyl-D-ornithine</name>
        <dbReference type="ChEBI" id="CHEBI:64642"/>
    </ligand>
</feature>
<feature type="domain" description="Radical SAM core" evidence="13">
    <location>
        <begin position="63"/>
        <end position="309"/>
    </location>
</feature>
<evidence type="ECO:0000259" key="13">
    <source>
        <dbReference type="PROSITE" id="PS51918"/>
    </source>
</evidence>
<feature type="binding site" evidence="11">
    <location>
        <position position="84"/>
    </location>
    <ligand>
        <name>[4Fe-4S] cluster</name>
        <dbReference type="ChEBI" id="CHEBI:49883"/>
        <note>4Fe-4S-S-AdoMet</note>
    </ligand>
</feature>
<dbReference type="GO" id="GO:0044689">
    <property type="term" value="F:7,8-didemethyl-8-hydroxy-5-deazariboflavin synthase activity"/>
    <property type="evidence" value="ECO:0007669"/>
    <property type="project" value="TreeGrafter"/>
</dbReference>
<protein>
    <recommendedName>
        <fullName evidence="2">5-amino-6-(D-ribitylamino)uracil--L-tyrosine 4-hydroxyphenyl transferase</fullName>
        <ecNumber evidence="2">2.5.1.147</ecNumber>
    </recommendedName>
</protein>
<keyword evidence="7 11" id="KW-0408">Iron</keyword>
<dbReference type="Pfam" id="PF04055">
    <property type="entry name" value="Radical_SAM"/>
    <property type="match status" value="1"/>
</dbReference>
<dbReference type="HAMAP" id="MF_01612">
    <property type="entry name" value="FO_synth_sub2"/>
    <property type="match status" value="1"/>
</dbReference>
<dbReference type="SFLD" id="SFLDG01388">
    <property type="entry name" value="7_8-didemethyl-8-hydroxy-5-dea"/>
    <property type="match status" value="1"/>
</dbReference>
<evidence type="ECO:0000256" key="2">
    <source>
        <dbReference type="ARBA" id="ARBA00012289"/>
    </source>
</evidence>
<dbReference type="GO" id="GO:0141093">
    <property type="term" value="F:5-amino-6-(D-ribitylamino)uracil--L-tyrosine 4-hydroxyphenyl transferase activity"/>
    <property type="evidence" value="ECO:0007669"/>
    <property type="project" value="UniProtKB-EC"/>
</dbReference>
<dbReference type="InterPro" id="IPR045567">
    <property type="entry name" value="CofH/MnqC-like_C"/>
</dbReference>
<dbReference type="SFLD" id="SFLDF00343">
    <property type="entry name" value="aminofutalosine_synthase_(mqnE"/>
    <property type="match status" value="1"/>
</dbReference>
<dbReference type="SFLD" id="SFLDF00342">
    <property type="entry name" value="cyclic_dehypoxanthine_futalosi"/>
    <property type="match status" value="1"/>
</dbReference>
<keyword evidence="6" id="KW-0479">Metal-binding</keyword>
<dbReference type="PROSITE" id="PS51918">
    <property type="entry name" value="RADICAL_SAM"/>
    <property type="match status" value="1"/>
</dbReference>
<evidence type="ECO:0000256" key="6">
    <source>
        <dbReference type="ARBA" id="ARBA00022723"/>
    </source>
</evidence>
<dbReference type="GO" id="GO:0046872">
    <property type="term" value="F:metal ion binding"/>
    <property type="evidence" value="ECO:0007669"/>
    <property type="project" value="UniProtKB-KW"/>
</dbReference>
<comment type="subunit">
    <text evidence="10">Consists of two subunits, CofG and CofH.</text>
</comment>
<evidence type="ECO:0000256" key="10">
    <source>
        <dbReference type="ARBA" id="ARBA00064449"/>
    </source>
</evidence>
<dbReference type="SFLD" id="SFLDG01064">
    <property type="entry name" value="F420__menaquinone_cofactor_bio"/>
    <property type="match status" value="1"/>
</dbReference>
<dbReference type="InterPro" id="IPR020050">
    <property type="entry name" value="FO_synthase_su2"/>
</dbReference>
<evidence type="ECO:0000256" key="9">
    <source>
        <dbReference type="ARBA" id="ARBA00048468"/>
    </source>
</evidence>
<dbReference type="InterPro" id="IPR034405">
    <property type="entry name" value="F420"/>
</dbReference>
<keyword evidence="5 11" id="KW-0949">S-adenosyl-L-methionine</keyword>
<dbReference type="SMART" id="SM00729">
    <property type="entry name" value="Elp3"/>
    <property type="match status" value="1"/>
</dbReference>
<dbReference type="UniPathway" id="UPA00072"/>
<dbReference type="PIRSF" id="PIRSF004762">
    <property type="entry name" value="CHP00423"/>
    <property type="match status" value="1"/>
</dbReference>
<keyword evidence="8 11" id="KW-0411">Iron-sulfur</keyword>
<reference evidence="14 15" key="1">
    <citation type="journal article" date="2019" name="ISME J.">
        <title>Isolation and characterization of a thermophilic sulfur- and iron-reducing thaumarchaeote from a terrestrial acidic hot spring.</title>
        <authorList>
            <person name="Kato S."/>
            <person name="Itoh T."/>
            <person name="Yuki M."/>
            <person name="Nagamori M."/>
            <person name="Ohnishi M."/>
            <person name="Uematsu K."/>
            <person name="Suzuki K."/>
            <person name="Takashina T."/>
            <person name="Ohkuma M."/>
        </authorList>
    </citation>
    <scope>NUCLEOTIDE SEQUENCE [LARGE SCALE GENOMIC DNA]</scope>
    <source>
        <strain evidence="14 15">NAS-02</strain>
    </source>
</reference>
<evidence type="ECO:0000256" key="8">
    <source>
        <dbReference type="ARBA" id="ARBA00023014"/>
    </source>
</evidence>
<evidence type="ECO:0000256" key="7">
    <source>
        <dbReference type="ARBA" id="ARBA00023004"/>
    </source>
</evidence>
<proteinExistence type="inferred from homology"/>
<dbReference type="EMBL" id="AP018732">
    <property type="protein sequence ID" value="BBE41967.1"/>
    <property type="molecule type" value="Genomic_DNA"/>
</dbReference>
<evidence type="ECO:0000313" key="14">
    <source>
        <dbReference type="EMBL" id="BBE41967.1"/>
    </source>
</evidence>
<feature type="binding site" evidence="12">
    <location>
        <position position="306"/>
    </location>
    <ligand>
        <name>(3R)-3-methyl-D-ornithine</name>
        <dbReference type="ChEBI" id="CHEBI:64642"/>
    </ligand>
</feature>
<evidence type="ECO:0000256" key="5">
    <source>
        <dbReference type="ARBA" id="ARBA00022691"/>
    </source>
</evidence>
<gene>
    <name evidence="14" type="ORF">NAS2_0578</name>
</gene>
<evidence type="ECO:0000256" key="1">
    <source>
        <dbReference type="ARBA" id="ARBA00004712"/>
    </source>
</evidence>
<dbReference type="Pfam" id="PF19288">
    <property type="entry name" value="CofH_C"/>
    <property type="match status" value="1"/>
</dbReference>
<sequence length="377" mass="41677">MLPSEGLLRSLDPEFSGAIDAALDGRDISEAELVRLLRARGPEVHVLVGAADELRRRAVGDVVTFVVNRNINFTNECTLSCGFCAFSRRPGDPEVYLMSPEEVGRRAEEAQRAGATEVCVQGGISPSLGPDYYTSLLREVKRRAPGIHVHAFSPQEVHYYASMRGIGIREALAELRDAGLDSMPGTAAEILDDDVRRIIAPRKISTHRWVEIVEEAHRMGIPTTSTMMYGHVEGPEHRARHLALLRDLQSRTHGFTEFVLLPFVHQNTPIYRSGTARPGSTGVEDVVVHAASRVFLNNYIRNIQVSWPKLGPKFSQLLLEAGVNDMGGTLMEESISRSAGASYGESMSPGEIVRLIRDAGRRPAQRDTTYGIIRYYD</sequence>
<feature type="binding site" evidence="12">
    <location>
        <position position="83"/>
    </location>
    <ligand>
        <name>S-adenosyl-L-methionine</name>
        <dbReference type="ChEBI" id="CHEBI:59789"/>
    </ligand>
</feature>
<dbReference type="InterPro" id="IPR007197">
    <property type="entry name" value="rSAM"/>
</dbReference>
<feature type="binding site" evidence="11">
    <location>
        <position position="77"/>
    </location>
    <ligand>
        <name>[4Fe-4S] cluster</name>
        <dbReference type="ChEBI" id="CHEBI:49883"/>
        <note>4Fe-4S-S-AdoMet</note>
    </ligand>
</feature>
<dbReference type="EC" id="2.5.1.147" evidence="2"/>
<keyword evidence="15" id="KW-1185">Reference proteome</keyword>
<dbReference type="NCBIfam" id="NF005609">
    <property type="entry name" value="PRK07360.1"/>
    <property type="match status" value="1"/>
</dbReference>
<accession>A0A4P2VCV6</accession>
<dbReference type="PANTHER" id="PTHR43076">
    <property type="entry name" value="FO SYNTHASE (COFH)"/>
    <property type="match status" value="1"/>
</dbReference>
<feature type="binding site" evidence="12">
    <location>
        <position position="189"/>
    </location>
    <ligand>
        <name>S-adenosyl-L-methionine</name>
        <dbReference type="ChEBI" id="CHEBI:59789"/>
    </ligand>
</feature>
<dbReference type="NCBIfam" id="TIGR03551">
    <property type="entry name" value="F420_cofH"/>
    <property type="match status" value="1"/>
</dbReference>
<dbReference type="CDD" id="cd01335">
    <property type="entry name" value="Radical_SAM"/>
    <property type="match status" value="1"/>
</dbReference>
<comment type="catalytic activity">
    <reaction evidence="9">
        <text>5-amino-6-(D-ribitylamino)uracil + L-tyrosine + S-adenosyl-L-methionine = 5-amino-5-(4-hydroxybenzyl)-6-(D-ribitylimino)-5,6-dihydrouracil + 2-iminoacetate + 5'-deoxyadenosine + L-methionine + H(+)</text>
        <dbReference type="Rhea" id="RHEA:55200"/>
        <dbReference type="ChEBI" id="CHEBI:15378"/>
        <dbReference type="ChEBI" id="CHEBI:15934"/>
        <dbReference type="ChEBI" id="CHEBI:17319"/>
        <dbReference type="ChEBI" id="CHEBI:57844"/>
        <dbReference type="ChEBI" id="CHEBI:58315"/>
        <dbReference type="ChEBI" id="CHEBI:59789"/>
        <dbReference type="ChEBI" id="CHEBI:77846"/>
        <dbReference type="ChEBI" id="CHEBI:85936"/>
        <dbReference type="EC" id="2.5.1.147"/>
    </reaction>
</comment>